<feature type="domain" description="Ig-like" evidence="2">
    <location>
        <begin position="1072"/>
        <end position="1142"/>
    </location>
</feature>
<feature type="compositionally biased region" description="Polar residues" evidence="1">
    <location>
        <begin position="571"/>
        <end position="583"/>
    </location>
</feature>
<dbReference type="InterPro" id="IPR013783">
    <property type="entry name" value="Ig-like_fold"/>
</dbReference>
<evidence type="ECO:0000259" key="2">
    <source>
        <dbReference type="PROSITE" id="PS50835"/>
    </source>
</evidence>
<gene>
    <name evidence="3" type="ORF">PR048_006390</name>
</gene>
<name>A0ABQ9IAU6_9NEOP</name>
<keyword evidence="4" id="KW-1185">Reference proteome</keyword>
<dbReference type="PROSITE" id="PS50835">
    <property type="entry name" value="IG_LIKE"/>
    <property type="match status" value="1"/>
</dbReference>
<comment type="caution">
    <text evidence="3">The sequence shown here is derived from an EMBL/GenBank/DDBJ whole genome shotgun (WGS) entry which is preliminary data.</text>
</comment>
<organism evidence="3 4">
    <name type="scientific">Dryococelus australis</name>
    <dbReference type="NCBI Taxonomy" id="614101"/>
    <lineage>
        <taxon>Eukaryota</taxon>
        <taxon>Metazoa</taxon>
        <taxon>Ecdysozoa</taxon>
        <taxon>Arthropoda</taxon>
        <taxon>Hexapoda</taxon>
        <taxon>Insecta</taxon>
        <taxon>Pterygota</taxon>
        <taxon>Neoptera</taxon>
        <taxon>Polyneoptera</taxon>
        <taxon>Phasmatodea</taxon>
        <taxon>Verophasmatodea</taxon>
        <taxon>Anareolatae</taxon>
        <taxon>Phasmatidae</taxon>
        <taxon>Eurycanthinae</taxon>
        <taxon>Dryococelus</taxon>
    </lineage>
</organism>
<accession>A0ABQ9IAU6</accession>
<dbReference type="EMBL" id="JARBHB010000002">
    <property type="protein sequence ID" value="KAJ8893789.1"/>
    <property type="molecule type" value="Genomic_DNA"/>
</dbReference>
<feature type="region of interest" description="Disordered" evidence="1">
    <location>
        <begin position="841"/>
        <end position="874"/>
    </location>
</feature>
<dbReference type="InterPro" id="IPR036179">
    <property type="entry name" value="Ig-like_dom_sf"/>
</dbReference>
<feature type="compositionally biased region" description="Basic and acidic residues" evidence="1">
    <location>
        <begin position="850"/>
        <end position="863"/>
    </location>
</feature>
<evidence type="ECO:0000313" key="3">
    <source>
        <dbReference type="EMBL" id="KAJ8893789.1"/>
    </source>
</evidence>
<sequence>MLLNSTLKTPYSRITNEASGDLTDVRIGCRLQIHSQLQDKKAMFLYNLKKELSHDDGNTSVERLHETMAVVGQMDVVAASLAVQASPFLRPATDNGHAFHLLNTLQPYTSKRRSTPSTGKAMSGAATPPAATDYENISVLQAFILTSLVCIYGRYVCMYGAHRITSNHDVFGGQVVDYCWRIEFQCRGSPHLHMVVWVKDHPNFETQEGIQINDRPRVCEMPFEDSNLGELVLKCQIHRHTHTCKTNNEYSVCRFNFPRKEWTETRLMASDTDDGRVLPRMTDKLQVHNALRAVALLLIELRYSMFEKRFNETIQRGDGKTIQATQEHALHASSEPQSRKVHRGRNGMATPRVAILLLACVRLVTAWCERSATGSAAGWQVGSQALIGEMLSHISLASDAVSMEQRRNVRVGETGEPEKTRRPAASSGTILTCRNPGMTLPGIEPGSPWWEASRPSVVFSGSGALDACVAVSFIAPKLLRDSNLKISLVRGAAATEEAGAIRSSLRSVELSTIFSRDPVFGNSRSPRAPHLPSTLYRSAISRASASRNTLANSGSRHTNEQWRRHSVHAAGTSNQSGAGRNGITEQNTDYLTTVRHTPLLTRWLLEEWGTVRYDQAMCSPIGPSSEQQGSRVAGGLVGQEVIRADGIWHSDPHPTPTPSMPAPADDFLATRAWRWFELTNKKRSKEQISWCLLTTARSRCTQQETVTTVQLTETECIPTTQKRAARDPLHMSCGFSCPATGCGALQGDRGKKGEEAVGLFADRRCTAEPYLPAICSCLSLIVPGWLNGAGLFPDAAALLHGQYCDVMESGDIWAALNIEVLRADYGEVREEGLAMAFVRDPSQHSPGVISEDHEKQKSGRPDQESNPDPPECESSELPLRHLARFLVHAWIEHHRTLKKAEVKQPRKSRIPAAHTSKMASLAGWPYFETPFANQGLNEVYVQVILKYSMCTLANFLRLLAARLCETAFYYLTGPIRVTLFRYYRLKSSIRGFFTPLQNHPMYDAFGCSLTISFEVRRPLASRYCRTRLDSWRVLECSTAGAVLDLKALLYIMSAEHELALNLSTEVFTGGVPSTRNSFPHPVHVYEGDDALITCVVRDVADNTVVWRKENRERHQLQTLTADEERVTDDKRFDVLHDGGESCASLLLSSLLLPRHAQPHPPPHPFALIPPAFQNKPCASDTGRSDKIPRVGVGSGPIDLEAGVQATSKVVKDTGEDMLRDGIDICDHGASFKGLTLYKGCSR</sequence>
<reference evidence="3 4" key="1">
    <citation type="submission" date="2023-02" db="EMBL/GenBank/DDBJ databases">
        <title>LHISI_Scaffold_Assembly.</title>
        <authorList>
            <person name="Stuart O.P."/>
            <person name="Cleave R."/>
            <person name="Magrath M.J.L."/>
            <person name="Mikheyev A.S."/>
        </authorList>
    </citation>
    <scope>NUCLEOTIDE SEQUENCE [LARGE SCALE GENOMIC DNA]</scope>
    <source>
        <strain evidence="3">Daus_M_001</strain>
        <tissue evidence="3">Leg muscle</tissue>
    </source>
</reference>
<evidence type="ECO:0000256" key="1">
    <source>
        <dbReference type="SAM" id="MobiDB-lite"/>
    </source>
</evidence>
<feature type="region of interest" description="Disordered" evidence="1">
    <location>
        <begin position="547"/>
        <end position="583"/>
    </location>
</feature>
<feature type="region of interest" description="Disordered" evidence="1">
    <location>
        <begin position="408"/>
        <end position="430"/>
    </location>
</feature>
<dbReference type="Gene3D" id="2.60.40.10">
    <property type="entry name" value="Immunoglobulins"/>
    <property type="match status" value="1"/>
</dbReference>
<evidence type="ECO:0000313" key="4">
    <source>
        <dbReference type="Proteomes" id="UP001159363"/>
    </source>
</evidence>
<dbReference type="Proteomes" id="UP001159363">
    <property type="component" value="Chromosome 2"/>
</dbReference>
<protein>
    <recommendedName>
        <fullName evidence="2">Ig-like domain-containing protein</fullName>
    </recommendedName>
</protein>
<dbReference type="InterPro" id="IPR007110">
    <property type="entry name" value="Ig-like_dom"/>
</dbReference>
<proteinExistence type="predicted"/>
<dbReference type="SUPFAM" id="SSF48726">
    <property type="entry name" value="Immunoglobulin"/>
    <property type="match status" value="1"/>
</dbReference>